<dbReference type="Proteomes" id="UP000051733">
    <property type="component" value="Unassembled WGS sequence"/>
</dbReference>
<evidence type="ECO:0000256" key="2">
    <source>
        <dbReference type="ARBA" id="ARBA00022801"/>
    </source>
</evidence>
<dbReference type="Gene3D" id="2.60.120.260">
    <property type="entry name" value="Galactose-binding domain-like"/>
    <property type="match status" value="1"/>
</dbReference>
<keyword evidence="2" id="KW-0378">Hydrolase</keyword>
<evidence type="ECO:0000259" key="5">
    <source>
        <dbReference type="Pfam" id="PF02836"/>
    </source>
</evidence>
<evidence type="ECO:0000313" key="8">
    <source>
        <dbReference type="Proteomes" id="UP000051733"/>
    </source>
</evidence>
<dbReference type="InterPro" id="IPR006103">
    <property type="entry name" value="Glyco_hydro_2_cat"/>
</dbReference>
<dbReference type="Gene3D" id="3.20.20.80">
    <property type="entry name" value="Glycosidases"/>
    <property type="match status" value="1"/>
</dbReference>
<dbReference type="OrthoDB" id="9762066at2"/>
<dbReference type="InterPro" id="IPR017853">
    <property type="entry name" value="GH"/>
</dbReference>
<evidence type="ECO:0000256" key="1">
    <source>
        <dbReference type="ARBA" id="ARBA00007401"/>
    </source>
</evidence>
<gene>
    <name evidence="7" type="ORF">FC26_GL001313</name>
</gene>
<dbReference type="Pfam" id="PF22666">
    <property type="entry name" value="Glyco_hydro_2_N2"/>
    <property type="match status" value="1"/>
</dbReference>
<feature type="domain" description="Beta-mannosidase-like galactose-binding" evidence="6">
    <location>
        <begin position="129"/>
        <end position="213"/>
    </location>
</feature>
<dbReference type="InterPro" id="IPR036156">
    <property type="entry name" value="Beta-gal/glucu_dom_sf"/>
</dbReference>
<dbReference type="Pfam" id="PF02836">
    <property type="entry name" value="Glyco_hydro_2_C"/>
    <property type="match status" value="1"/>
</dbReference>
<evidence type="ECO:0000259" key="6">
    <source>
        <dbReference type="Pfam" id="PF22666"/>
    </source>
</evidence>
<dbReference type="PANTHER" id="PTHR42732">
    <property type="entry name" value="BETA-GALACTOSIDASE"/>
    <property type="match status" value="1"/>
</dbReference>
<keyword evidence="3" id="KW-0326">Glycosidase</keyword>
<dbReference type="RefSeq" id="WP_057778295.1">
    <property type="nucleotide sequence ID" value="NZ_AYYY01000021.1"/>
</dbReference>
<dbReference type="AlphaFoldDB" id="A0A0R2AFF4"/>
<dbReference type="SUPFAM" id="SSF49303">
    <property type="entry name" value="beta-Galactosidase/glucuronidase domain"/>
    <property type="match status" value="1"/>
</dbReference>
<dbReference type="EMBL" id="AYYY01000021">
    <property type="protein sequence ID" value="KRM61747.1"/>
    <property type="molecule type" value="Genomic_DNA"/>
</dbReference>
<dbReference type="InterPro" id="IPR008979">
    <property type="entry name" value="Galactose-bd-like_sf"/>
</dbReference>
<reference evidence="7 8" key="1">
    <citation type="journal article" date="2015" name="Genome Announc.">
        <title>Expanding the biotechnology potential of lactobacilli through comparative genomics of 213 strains and associated genera.</title>
        <authorList>
            <person name="Sun Z."/>
            <person name="Harris H.M."/>
            <person name="McCann A."/>
            <person name="Guo C."/>
            <person name="Argimon S."/>
            <person name="Zhang W."/>
            <person name="Yang X."/>
            <person name="Jeffery I.B."/>
            <person name="Cooney J.C."/>
            <person name="Kagawa T.F."/>
            <person name="Liu W."/>
            <person name="Song Y."/>
            <person name="Salvetti E."/>
            <person name="Wrobel A."/>
            <person name="Rasinkangas P."/>
            <person name="Parkhill J."/>
            <person name="Rea M.C."/>
            <person name="O'Sullivan O."/>
            <person name="Ritari J."/>
            <person name="Douillard F.P."/>
            <person name="Paul Ross R."/>
            <person name="Yang R."/>
            <person name="Briner A.E."/>
            <person name="Felis G.E."/>
            <person name="de Vos W.M."/>
            <person name="Barrangou R."/>
            <person name="Klaenhammer T.R."/>
            <person name="Caufield P.W."/>
            <person name="Cui Y."/>
            <person name="Zhang H."/>
            <person name="O'Toole P.W."/>
        </authorList>
    </citation>
    <scope>NUCLEOTIDE SEQUENCE [LARGE SCALE GENOMIC DNA]</scope>
    <source>
        <strain evidence="7 8">DSM 20634</strain>
    </source>
</reference>
<sequence>MGKVNDQFANIANNLGRNLNKQGLKRVKPAEIQHQSLPMGNFDGLPIRFPEKMNDQAALEAELQRMRNQFKPFLVHQAPEVKNYRTRQKLTEFKWRVETDTDRTDFTTVLSGDGEWETVSIPHFGRPLGNKTTYYRQTFDIDSVTDEQSLFVHFNGVDYIANVFVNGYFVGTHEGLFAPFEFEIENYIHSGTNTLVVQVKNDFIHKRNELEAGGTMYGGDKIYAATGPGFDDPALGWHHCPPGMGIYQDVYLEKRARDFISEVYVRPLFDEHKAEVNIDLYHCDLGERSAKFNISIYGENFVGTVVKDQIVEQSTGTAIGLGDTFTEAMLSATGQKDKENTLNAEKGHNYFKFIFDIPDMKVWSSETPYLYEVQVGFIDDDDTILDANTRTFGMRKFHMDEASQPKGKLYLNNQEIHLRGANTMGFEQHDVMRGELDQLVDDILLAKIAHMNFWRITQRPVQETVYDYCDHLGLMTQTDLPLFGVLRRNKFSEAVKQAGEMEQIVRKHPCNIVDTFINEPFPNANNLPQRHLIRPELERFFTAAKETILCLNPDRVIKPVDGDYDPPTFGLPDNHCYTSWYNSSGETMGELAAGYWLPVKKGWNYACGEYGCEGLDNLETMYNHYPANWLPASPDDDWSPTAIAMEQSSNFHYQYFETPKTLRNWVMESQRYQAFATQWMTESFRRQTAMISTVLHIFIDHFPAGWMKAVIDNDRIAKPAYFAYRDALTPTMVSFKPRRFRYFEGETAAIETWICNDLPEAFDSYSLYYEVVRNHEVLRKGVQTVGIQPSCSAYAGDIQFDTTGIAGEIEVRAALIDQNNQVVHYNTLNLKIASQNTDLKGTTIQAGETAGSLLNTYTNYQKIGDSTVTPDTIIIDDMAVFKGQETKLRQKVEAGTKLVLYRPASGTYRIFDEDVKIKPCGMLPVNFVSRNTGHLMVDGFEPDDFRFWFDEKQQMITPILENTFTSHNKNYDAILTSANMNIKGEWRPELACGERKIGKGSVIICELILDDRLKANPVAQQFAKKMLIKQP</sequence>
<dbReference type="Pfam" id="PF00703">
    <property type="entry name" value="Glyco_hydro_2"/>
    <property type="match status" value="1"/>
</dbReference>
<evidence type="ECO:0000313" key="7">
    <source>
        <dbReference type="EMBL" id="KRM61747.1"/>
    </source>
</evidence>
<protein>
    <submittedName>
        <fullName evidence="7">Uncharacterized protein</fullName>
    </submittedName>
</protein>
<dbReference type="PANTHER" id="PTHR42732:SF1">
    <property type="entry name" value="BETA-MANNOSIDASE"/>
    <property type="match status" value="1"/>
</dbReference>
<dbReference type="STRING" id="1423813.FC26_GL001313"/>
<dbReference type="InterPro" id="IPR006102">
    <property type="entry name" value="Ig-like_GH2"/>
</dbReference>
<comment type="caution">
    <text evidence="7">The sequence shown here is derived from an EMBL/GenBank/DDBJ whole genome shotgun (WGS) entry which is preliminary data.</text>
</comment>
<dbReference type="InterPro" id="IPR051913">
    <property type="entry name" value="GH2_Domain-Containing"/>
</dbReference>
<feature type="domain" description="Glycoside hydrolase family 2 catalytic" evidence="5">
    <location>
        <begin position="406"/>
        <end position="492"/>
    </location>
</feature>
<dbReference type="GO" id="GO:0005975">
    <property type="term" value="P:carbohydrate metabolic process"/>
    <property type="evidence" value="ECO:0007669"/>
    <property type="project" value="InterPro"/>
</dbReference>
<dbReference type="SUPFAM" id="SSF51445">
    <property type="entry name" value="(Trans)glycosidases"/>
    <property type="match status" value="1"/>
</dbReference>
<dbReference type="InterPro" id="IPR013783">
    <property type="entry name" value="Ig-like_fold"/>
</dbReference>
<dbReference type="Gene3D" id="2.60.40.10">
    <property type="entry name" value="Immunoglobulins"/>
    <property type="match status" value="1"/>
</dbReference>
<organism evidence="7 8">
    <name type="scientific">Paucilactobacillus vaccinostercus DSM 20634</name>
    <dbReference type="NCBI Taxonomy" id="1423813"/>
    <lineage>
        <taxon>Bacteria</taxon>
        <taxon>Bacillati</taxon>
        <taxon>Bacillota</taxon>
        <taxon>Bacilli</taxon>
        <taxon>Lactobacillales</taxon>
        <taxon>Lactobacillaceae</taxon>
        <taxon>Paucilactobacillus</taxon>
    </lineage>
</organism>
<dbReference type="SUPFAM" id="SSF49785">
    <property type="entry name" value="Galactose-binding domain-like"/>
    <property type="match status" value="1"/>
</dbReference>
<evidence type="ECO:0000259" key="4">
    <source>
        <dbReference type="Pfam" id="PF00703"/>
    </source>
</evidence>
<dbReference type="PATRIC" id="fig|1423813.3.peg.1338"/>
<dbReference type="GO" id="GO:0004553">
    <property type="term" value="F:hydrolase activity, hydrolyzing O-glycosyl compounds"/>
    <property type="evidence" value="ECO:0007669"/>
    <property type="project" value="InterPro"/>
</dbReference>
<comment type="similarity">
    <text evidence="1">Belongs to the glycosyl hydrolase 2 family.</text>
</comment>
<dbReference type="InterPro" id="IPR054593">
    <property type="entry name" value="Beta-mannosidase-like_N2"/>
</dbReference>
<feature type="domain" description="Glycoside hydrolase family 2 immunoglobulin-like beta-sandwich" evidence="4">
    <location>
        <begin position="259"/>
        <end position="395"/>
    </location>
</feature>
<name>A0A0R2AFF4_9LACO</name>
<accession>A0A0R2AFF4</accession>
<proteinExistence type="inferred from homology"/>
<keyword evidence="8" id="KW-1185">Reference proteome</keyword>
<evidence type="ECO:0000256" key="3">
    <source>
        <dbReference type="ARBA" id="ARBA00023295"/>
    </source>
</evidence>